<evidence type="ECO:0000313" key="3">
    <source>
        <dbReference type="Proteomes" id="UP000191004"/>
    </source>
</evidence>
<proteinExistence type="predicted"/>
<dbReference type="CDD" id="cd00180">
    <property type="entry name" value="PKc"/>
    <property type="match status" value="1"/>
</dbReference>
<name>A0A1T3C8Z0_9HYPO</name>
<gene>
    <name evidence="2" type="ORF">A0O28_0044700</name>
</gene>
<dbReference type="Proteomes" id="UP000191004">
    <property type="component" value="Unassembled WGS sequence"/>
</dbReference>
<dbReference type="OrthoDB" id="248923at2759"/>
<dbReference type="SUPFAM" id="SSF56112">
    <property type="entry name" value="Protein kinase-like (PK-like)"/>
    <property type="match status" value="1"/>
</dbReference>
<dbReference type="GO" id="GO:0005524">
    <property type="term" value="F:ATP binding"/>
    <property type="evidence" value="ECO:0007669"/>
    <property type="project" value="InterPro"/>
</dbReference>
<dbReference type="GO" id="GO:0004672">
    <property type="term" value="F:protein kinase activity"/>
    <property type="evidence" value="ECO:0007669"/>
    <property type="project" value="InterPro"/>
</dbReference>
<dbReference type="AlphaFoldDB" id="A0A1T3C8Z0"/>
<accession>A0A1T3C8Z0</accession>
<dbReference type="InterPro" id="IPR011009">
    <property type="entry name" value="Kinase-like_dom_sf"/>
</dbReference>
<organism evidence="2 3">
    <name type="scientific">Trichoderma guizhouense</name>
    <dbReference type="NCBI Taxonomy" id="1491466"/>
    <lineage>
        <taxon>Eukaryota</taxon>
        <taxon>Fungi</taxon>
        <taxon>Dikarya</taxon>
        <taxon>Ascomycota</taxon>
        <taxon>Pezizomycotina</taxon>
        <taxon>Sordariomycetes</taxon>
        <taxon>Hypocreomycetidae</taxon>
        <taxon>Hypocreales</taxon>
        <taxon>Hypocreaceae</taxon>
        <taxon>Trichoderma</taxon>
    </lineage>
</organism>
<dbReference type="EMBL" id="LVVK01000022">
    <property type="protein sequence ID" value="OPB37558.1"/>
    <property type="molecule type" value="Genomic_DNA"/>
</dbReference>
<dbReference type="Pfam" id="PF00069">
    <property type="entry name" value="Pkinase"/>
    <property type="match status" value="1"/>
</dbReference>
<comment type="caution">
    <text evidence="2">The sequence shown here is derived from an EMBL/GenBank/DDBJ whole genome shotgun (WGS) entry which is preliminary data.</text>
</comment>
<dbReference type="PROSITE" id="PS50011">
    <property type="entry name" value="PROTEIN_KINASE_DOM"/>
    <property type="match status" value="1"/>
</dbReference>
<evidence type="ECO:0000259" key="1">
    <source>
        <dbReference type="PROSITE" id="PS50011"/>
    </source>
</evidence>
<dbReference type="Gene3D" id="3.30.200.20">
    <property type="entry name" value="Phosphorylase Kinase, domain 1"/>
    <property type="match status" value="1"/>
</dbReference>
<reference evidence="2 3" key="1">
    <citation type="submission" date="2016-04" db="EMBL/GenBank/DDBJ databases">
        <title>Multiple horizontal gene transfer events from other fungi enriched the ability of the initially mycotrophic fungus Trichoderma (Ascomycota) to feed on dead plant biomass.</title>
        <authorList>
            <person name="Atanasova L."/>
            <person name="Chenthamara K."/>
            <person name="Zhang J."/>
            <person name="Grujic M."/>
            <person name="Henrissat B."/>
            <person name="Kuo A."/>
            <person name="Aertz A."/>
            <person name="Salamov A."/>
            <person name="Lipzen A."/>
            <person name="Labutti K."/>
            <person name="Barry K."/>
            <person name="Miao Y."/>
            <person name="Rahimi M.J."/>
            <person name="Shen Q."/>
            <person name="Grigoriev I.V."/>
            <person name="Kubicek C.P."/>
            <person name="Druzhinina I.S."/>
        </authorList>
    </citation>
    <scope>NUCLEOTIDE SEQUENCE [LARGE SCALE GENOMIC DNA]</scope>
    <source>
        <strain evidence="2 3">NJAU 4742</strain>
    </source>
</reference>
<dbReference type="InterPro" id="IPR000719">
    <property type="entry name" value="Prot_kinase_dom"/>
</dbReference>
<sequence>MTTLAHNDIATPPEDVLRHTLDGVFQLCERLTVWGQKHADSGLPLTELACNEIKSLCATSLLLKIQITGSGYVSSESSQQTLVRCKTQLSETLDLLSFHKHAERGGQEGDLNVLYARRYILNQDTHNGTHHLFGRKEGLVRLGLELKEHVAALVQDKPAESMTVGVAMQRFQHLEPRLRDFFSRVQEQLSPRYVHNYTSLADTPYVVDPNEGTSSGSYGTVRKVNHKESGEPLAMKTFREVFYPKQMKKILREIGILEGCNHKNIVRFVQAFRTDDEDDQPVHFVMAPWAPYTLSRFLHTPDVKRKARCPWFQENSSESNRCIYQIMYGLADAVDYLHKHHIKHKDLKPDNILLYQEKSQHPTALITDVGVSKIYKPGGSTNFTDSTYIYLAPEQHAKKESTFKSDVWQLGCCFAEILAVANKGQSGHEELLDSFIRDDENCQCSIAFEQPSFITTLGAICKRGNSAQKKAYAVVVGMLDLNPQDRPSIDAVKAALMKLPGVKTEAANC</sequence>
<protein>
    <recommendedName>
        <fullName evidence="1">Protein kinase domain-containing protein</fullName>
    </recommendedName>
</protein>
<dbReference type="SMART" id="SM00220">
    <property type="entry name" value="S_TKc"/>
    <property type="match status" value="1"/>
</dbReference>
<dbReference type="PROSITE" id="PS00108">
    <property type="entry name" value="PROTEIN_KINASE_ST"/>
    <property type="match status" value="1"/>
</dbReference>
<evidence type="ECO:0000313" key="2">
    <source>
        <dbReference type="EMBL" id="OPB37558.1"/>
    </source>
</evidence>
<dbReference type="InterPro" id="IPR008271">
    <property type="entry name" value="Ser/Thr_kinase_AS"/>
</dbReference>
<dbReference type="Gene3D" id="1.10.510.10">
    <property type="entry name" value="Transferase(Phosphotransferase) domain 1"/>
    <property type="match status" value="1"/>
</dbReference>
<feature type="domain" description="Protein kinase" evidence="1">
    <location>
        <begin position="207"/>
        <end position="502"/>
    </location>
</feature>
<dbReference type="PANTHER" id="PTHR44167">
    <property type="entry name" value="OVARIAN-SPECIFIC SERINE/THREONINE-PROTEIN KINASE LOK-RELATED"/>
    <property type="match status" value="1"/>
</dbReference>
<dbReference type="PANTHER" id="PTHR44167:SF24">
    <property type="entry name" value="SERINE_THREONINE-PROTEIN KINASE CHK2"/>
    <property type="match status" value="1"/>
</dbReference>
<keyword evidence="3" id="KW-1185">Reference proteome</keyword>